<evidence type="ECO:0000313" key="1">
    <source>
        <dbReference type="EMBL" id="EAY24117.1"/>
    </source>
</evidence>
<reference evidence="1 2" key="1">
    <citation type="submission" date="2007-01" db="EMBL/GenBank/DDBJ databases">
        <authorList>
            <person name="Haygood M."/>
            <person name="Podell S."/>
            <person name="Anderson C."/>
            <person name="Hopkinson B."/>
            <person name="Roe K."/>
            <person name="Barbeau K."/>
            <person name="Gaasterland T."/>
            <person name="Ferriera S."/>
            <person name="Johnson J."/>
            <person name="Kravitz S."/>
            <person name="Beeson K."/>
            <person name="Sutton G."/>
            <person name="Rogers Y.-H."/>
            <person name="Friedman R."/>
            <person name="Frazier M."/>
            <person name="Venter J.C."/>
        </authorList>
    </citation>
    <scope>NUCLEOTIDE SEQUENCE [LARGE SCALE GENOMIC DNA]</scope>
    <source>
        <strain evidence="1 2">ATCC 23134</strain>
    </source>
</reference>
<sequence>MTKTRFLLFFALCFGGVYLQGNAQILKQKFRVHLKGSIVDEKELKNYAHLLVGVLWHHDDLNLKEKGEQRTWNMSANVGKVKKNGKYSFTITEPPLTRSCLVTRRFRMSIGFLVAFADHNKNGKFDEGDKVIGATEHYALSYVNGSYQKGLDALEKKLKKKITTLRQLKNGIYINKAITPEEQKLKDPTIETPFDDLYPLKKQKTKLKVRIPKKLGDLKVPNWT</sequence>
<comment type="caution">
    <text evidence="1">The sequence shown here is derived from an EMBL/GenBank/DDBJ whole genome shotgun (WGS) entry which is preliminary data.</text>
</comment>
<accession>A1ZZQ9</accession>
<protein>
    <submittedName>
        <fullName evidence="1">Uncharacterized protein</fullName>
    </submittedName>
</protein>
<organism evidence="1 2">
    <name type="scientific">Microscilla marina ATCC 23134</name>
    <dbReference type="NCBI Taxonomy" id="313606"/>
    <lineage>
        <taxon>Bacteria</taxon>
        <taxon>Pseudomonadati</taxon>
        <taxon>Bacteroidota</taxon>
        <taxon>Cytophagia</taxon>
        <taxon>Cytophagales</taxon>
        <taxon>Microscillaceae</taxon>
        <taxon>Microscilla</taxon>
    </lineage>
</organism>
<dbReference type="Proteomes" id="UP000004095">
    <property type="component" value="Unassembled WGS sequence"/>
</dbReference>
<dbReference type="EMBL" id="AAWS01000081">
    <property type="protein sequence ID" value="EAY24117.1"/>
    <property type="molecule type" value="Genomic_DNA"/>
</dbReference>
<dbReference type="RefSeq" id="WP_002705445.1">
    <property type="nucleotide sequence ID" value="NZ_AAWS01000081.1"/>
</dbReference>
<dbReference type="AlphaFoldDB" id="A1ZZQ9"/>
<keyword evidence="2" id="KW-1185">Reference proteome</keyword>
<proteinExistence type="predicted"/>
<evidence type="ECO:0000313" key="2">
    <source>
        <dbReference type="Proteomes" id="UP000004095"/>
    </source>
</evidence>
<gene>
    <name evidence="1" type="ORF">M23134_06034</name>
</gene>
<name>A1ZZQ9_MICM2</name>